<feature type="transmembrane region" description="Helical" evidence="1">
    <location>
        <begin position="156"/>
        <end position="172"/>
    </location>
</feature>
<feature type="transmembrane region" description="Helical" evidence="1">
    <location>
        <begin position="309"/>
        <end position="329"/>
    </location>
</feature>
<evidence type="ECO:0000256" key="1">
    <source>
        <dbReference type="SAM" id="Phobius"/>
    </source>
</evidence>
<feature type="transmembrane region" description="Helical" evidence="1">
    <location>
        <begin position="207"/>
        <end position="227"/>
    </location>
</feature>
<keyword evidence="3" id="KW-1185">Reference proteome</keyword>
<organism evidence="2 3">
    <name type="scientific">Sulfuracidifex tepidarius</name>
    <dbReference type="NCBI Taxonomy" id="1294262"/>
    <lineage>
        <taxon>Archaea</taxon>
        <taxon>Thermoproteota</taxon>
        <taxon>Thermoprotei</taxon>
        <taxon>Sulfolobales</taxon>
        <taxon>Sulfolobaceae</taxon>
        <taxon>Sulfuracidifex</taxon>
    </lineage>
</organism>
<feature type="transmembrane region" description="Helical" evidence="1">
    <location>
        <begin position="70"/>
        <end position="90"/>
    </location>
</feature>
<reference evidence="2 3" key="1">
    <citation type="journal article" date="2020" name="Int. J. Syst. Evol. Microbiol.">
        <title>Sulfuracidifex tepidarius gen. nov., sp. nov. and transfer of Sulfolobus metallicus Huber and Stetter 1992 to the genus Sulfuracidifex as Sulfuracidifex metallicus comb. nov.</title>
        <authorList>
            <person name="Itoh T."/>
            <person name="Miura T."/>
            <person name="Sakai H.D."/>
            <person name="Kato S."/>
            <person name="Ohkuma M."/>
            <person name="Takashina T."/>
        </authorList>
    </citation>
    <scope>NUCLEOTIDE SEQUENCE [LARGE SCALE GENOMIC DNA]</scope>
    <source>
        <strain evidence="2 3">IC-006</strain>
    </source>
</reference>
<feature type="transmembrane region" description="Helical" evidence="1">
    <location>
        <begin position="102"/>
        <end position="123"/>
    </location>
</feature>
<keyword evidence="1" id="KW-1133">Transmembrane helix</keyword>
<accession>A0A510DSM1</accession>
<dbReference type="AlphaFoldDB" id="A0A510DSM1"/>
<dbReference type="KEGG" id="step:IC006_0473"/>
<feature type="transmembrane region" description="Helical" evidence="1">
    <location>
        <begin position="420"/>
        <end position="438"/>
    </location>
</feature>
<evidence type="ECO:0000313" key="3">
    <source>
        <dbReference type="Proteomes" id="UP000322983"/>
    </source>
</evidence>
<feature type="transmembrane region" description="Helical" evidence="1">
    <location>
        <begin position="761"/>
        <end position="786"/>
    </location>
</feature>
<keyword evidence="1" id="KW-0812">Transmembrane</keyword>
<keyword evidence="1" id="KW-0472">Membrane</keyword>
<feature type="transmembrane region" description="Helical" evidence="1">
    <location>
        <begin position="129"/>
        <end position="151"/>
    </location>
</feature>
<feature type="transmembrane region" description="Helical" evidence="1">
    <location>
        <begin position="341"/>
        <end position="359"/>
    </location>
</feature>
<proteinExistence type="predicted"/>
<gene>
    <name evidence="2" type="ORF">IC006_0473</name>
</gene>
<feature type="transmembrane region" description="Helical" evidence="1">
    <location>
        <begin position="379"/>
        <end position="408"/>
    </location>
</feature>
<evidence type="ECO:0000313" key="2">
    <source>
        <dbReference type="EMBL" id="BBG23189.1"/>
    </source>
</evidence>
<feature type="transmembrane region" description="Helical" evidence="1">
    <location>
        <begin position="178"/>
        <end position="195"/>
    </location>
</feature>
<name>A0A510DSM1_9CREN</name>
<sequence>MLWFFSFIPISGYLFGNRYLNYYGPQFPFFSGYEVKYLYTLFTYSPETGISPSVQSVLYSFMYLVPSDNVILLAKIYLILMFSVVYVILWKLTDLILDILKIYNLGVKILLILFFYLLPLYMQLIASDWFNVILGILTLTFILINLVNLLLNNVNLSKKVVILSGIALGFSAMMDPRFYIWFVYIMIIFLLFSVFEYRKSFFKIIKSLVGIFFTSLPFLLYVYYIFIYPSLITTSVSKAVSFSALRPDSLSYIAGFSQNAGFFNLFTFISSWWPPVIPSSPSILLYPREKWFYLPAYGFNDQMLLPDDFISHLWISSLFIFIFIVFISVFDKARRQISAELLLILLFMIGIESGTNFPFREFTYIFDVFPSKLPMIGGIMSTAFAIPFYAEWTNVSISLILAAIGLNYLINIFRRISTKYIIGITLILIMSFASWQYFDGTLYPSQHDGAFPGNGVSLEGYYYPLNPPSQWVHVMNLLSTSTAGVAYVGEGGFSEKWTNYQFISLSPPLMPGYETISSPQTTYVNQTPLAYDIAGIKYLFIDNTSYTPISNSFIYSYLNNSGLKLVYAKGEVYLLEQSNASVFREAKIGIYINTSNEKVLFNAECLLYPLLHDTPAIITPIKTSNTVTMLLNPTIDDENYMSLFNKTMNITILQGAYIIDHKGNISHLNVLNNEKLSVKSWSMIIPENLNLTEFISTPINFSFDQLKAEFNIDSNSDYLVETSLPLPYGGIQVNGGKLLGTNGFGQYILISNGKLTVSIKLGFITNLLILTMNIFFYALFIYLVIYSSPFKKSIGRVYNNVIIRLSRLKSN</sequence>
<dbReference type="Proteomes" id="UP000322983">
    <property type="component" value="Chromosome"/>
</dbReference>
<protein>
    <submittedName>
        <fullName evidence="2">Uncharacterized protein</fullName>
    </submittedName>
</protein>
<dbReference type="EMBL" id="AP018929">
    <property type="protein sequence ID" value="BBG23189.1"/>
    <property type="molecule type" value="Genomic_DNA"/>
</dbReference>